<dbReference type="Proteomes" id="UP000193467">
    <property type="component" value="Unassembled WGS sequence"/>
</dbReference>
<feature type="region of interest" description="Disordered" evidence="1">
    <location>
        <begin position="107"/>
        <end position="139"/>
    </location>
</feature>
<dbReference type="InParanoid" id="A0A1Y2G2N7"/>
<dbReference type="EMBL" id="MCGR01000007">
    <property type="protein sequence ID" value="ORY89154.1"/>
    <property type="molecule type" value="Genomic_DNA"/>
</dbReference>
<name>A0A1Y2G2N7_9BASI</name>
<accession>A0A1Y2G2N7</accession>
<comment type="caution">
    <text evidence="2">The sequence shown here is derived from an EMBL/GenBank/DDBJ whole genome shotgun (WGS) entry which is preliminary data.</text>
</comment>
<sequence length="201" mass="22287">MASLQESFKAALENAQMAASLLSIEQDRAERDAARDWPHLRDCLVHTFSNASPIPLSEGDRPGDILGAANAIATLQARLKEEELLEALGWLRKLSIVAMKLKDDGQTSLFGGGQGQGRASSFRTRRDSNPRLGRRSLDRREAHHSCRREACCCTTPFSSRSSRFQRKPSKPPFACSSSLRVRCLLHLFYPRANTCPSTSSQ</sequence>
<organism evidence="2 3">
    <name type="scientific">Leucosporidium creatinivorum</name>
    <dbReference type="NCBI Taxonomy" id="106004"/>
    <lineage>
        <taxon>Eukaryota</taxon>
        <taxon>Fungi</taxon>
        <taxon>Dikarya</taxon>
        <taxon>Basidiomycota</taxon>
        <taxon>Pucciniomycotina</taxon>
        <taxon>Microbotryomycetes</taxon>
        <taxon>Leucosporidiales</taxon>
        <taxon>Leucosporidium</taxon>
    </lineage>
</organism>
<proteinExistence type="predicted"/>
<evidence type="ECO:0000313" key="2">
    <source>
        <dbReference type="EMBL" id="ORY89154.1"/>
    </source>
</evidence>
<gene>
    <name evidence="2" type="ORF">BCR35DRAFT_193476</name>
</gene>
<feature type="compositionally biased region" description="Basic and acidic residues" evidence="1">
    <location>
        <begin position="124"/>
        <end position="139"/>
    </location>
</feature>
<evidence type="ECO:0000313" key="3">
    <source>
        <dbReference type="Proteomes" id="UP000193467"/>
    </source>
</evidence>
<reference evidence="2 3" key="1">
    <citation type="submission" date="2016-07" db="EMBL/GenBank/DDBJ databases">
        <title>Pervasive Adenine N6-methylation of Active Genes in Fungi.</title>
        <authorList>
            <consortium name="DOE Joint Genome Institute"/>
            <person name="Mondo S.J."/>
            <person name="Dannebaum R.O."/>
            <person name="Kuo R.C."/>
            <person name="Labutti K."/>
            <person name="Haridas S."/>
            <person name="Kuo A."/>
            <person name="Salamov A."/>
            <person name="Ahrendt S.R."/>
            <person name="Lipzen A."/>
            <person name="Sullivan W."/>
            <person name="Andreopoulos W.B."/>
            <person name="Clum A."/>
            <person name="Lindquist E."/>
            <person name="Daum C."/>
            <person name="Ramamoorthy G.K."/>
            <person name="Gryganskyi A."/>
            <person name="Culley D."/>
            <person name="Magnuson J.K."/>
            <person name="James T.Y."/>
            <person name="O'Malley M.A."/>
            <person name="Stajich J.E."/>
            <person name="Spatafora J.W."/>
            <person name="Visel A."/>
            <person name="Grigoriev I.V."/>
        </authorList>
    </citation>
    <scope>NUCLEOTIDE SEQUENCE [LARGE SCALE GENOMIC DNA]</scope>
    <source>
        <strain evidence="2 3">62-1032</strain>
    </source>
</reference>
<evidence type="ECO:0000256" key="1">
    <source>
        <dbReference type="SAM" id="MobiDB-lite"/>
    </source>
</evidence>
<dbReference type="AlphaFoldDB" id="A0A1Y2G2N7"/>
<keyword evidence="3" id="KW-1185">Reference proteome</keyword>
<protein>
    <submittedName>
        <fullName evidence="2">Uncharacterized protein</fullName>
    </submittedName>
</protein>